<dbReference type="AlphaFoldDB" id="A0A1T2XA95"/>
<sequence length="379" mass="42016">MSILQGDCRLIMQRLQSNHFHTCVTSPPYWGLRDYGIPPSDWPAMSYSPMAGLPEIDVPAWTGCLGLEPTPEMFVGHMVLVFREVWRVMRDDGTLWMNFGDSYAGSMKGRNADGQGNPGGVHKQHKGQHLGSIKYKEQQTTGLKQKDLVGIPWRVAFALQADGWYLRMDNIWSKPNCMPESTRDRPTKAHEYMFLLSKSKQYYYDGEAIKEPLAASSISRLSQDIESQHGSERANGGTRTNRSMKAVGGSKGAFGPAQSRRRSGNIERKTGKDRGRPDSSLGASVPWEGTTRSKRSVWTVATAQFSEAHFATFPEKLIEPCVLAGAPVGGHVLDPFGGSGTTRKVALENNRECTIIELNPDYIEIAEKRTAVIQPVLNI</sequence>
<comment type="similarity">
    <text evidence="1">Belongs to the N(4)/N(6)-methyltransferase family. N(4) subfamily.</text>
</comment>
<evidence type="ECO:0000256" key="6">
    <source>
        <dbReference type="ARBA" id="ARBA00023125"/>
    </source>
</evidence>
<dbReference type="InterPro" id="IPR017985">
    <property type="entry name" value="MeTrfase_CN4_CS"/>
</dbReference>
<reference evidence="11 12" key="1">
    <citation type="submission" date="2017-01" db="EMBL/GenBank/DDBJ databases">
        <title>Genome analysis of Paenibacillus selenitrireducens ES3-24.</title>
        <authorList>
            <person name="Xu D."/>
            <person name="Yao R."/>
            <person name="Zheng S."/>
        </authorList>
    </citation>
    <scope>NUCLEOTIDE SEQUENCE [LARGE SCALE GENOMIC DNA]</scope>
    <source>
        <strain evidence="11 12">ES3-24</strain>
    </source>
</reference>
<dbReference type="EMBL" id="MSZX01000006">
    <property type="protein sequence ID" value="OPA76758.1"/>
    <property type="molecule type" value="Genomic_DNA"/>
</dbReference>
<keyword evidence="4" id="KW-0949">S-adenosyl-L-methionine</keyword>
<dbReference type="GO" id="GO:0015667">
    <property type="term" value="F:site-specific DNA-methyltransferase (cytosine-N4-specific) activity"/>
    <property type="evidence" value="ECO:0007669"/>
    <property type="project" value="UniProtKB-EC"/>
</dbReference>
<protein>
    <recommendedName>
        <fullName evidence="8">Methyltransferase</fullName>
        <ecNumber evidence="8">2.1.1.-</ecNumber>
    </recommendedName>
</protein>
<dbReference type="Proteomes" id="UP000190188">
    <property type="component" value="Unassembled WGS sequence"/>
</dbReference>
<evidence type="ECO:0000259" key="10">
    <source>
        <dbReference type="Pfam" id="PF01555"/>
    </source>
</evidence>
<dbReference type="PROSITE" id="PS00093">
    <property type="entry name" value="N4_MTASE"/>
    <property type="match status" value="1"/>
</dbReference>
<evidence type="ECO:0000313" key="12">
    <source>
        <dbReference type="Proteomes" id="UP000190188"/>
    </source>
</evidence>
<dbReference type="SUPFAM" id="SSF53335">
    <property type="entry name" value="S-adenosyl-L-methionine-dependent methyltransferases"/>
    <property type="match status" value="1"/>
</dbReference>
<accession>A0A1T2XA95</accession>
<organism evidence="11 12">
    <name type="scientific">Paenibacillus selenitireducens</name>
    <dbReference type="NCBI Taxonomy" id="1324314"/>
    <lineage>
        <taxon>Bacteria</taxon>
        <taxon>Bacillati</taxon>
        <taxon>Bacillota</taxon>
        <taxon>Bacilli</taxon>
        <taxon>Bacillales</taxon>
        <taxon>Paenibacillaceae</taxon>
        <taxon>Paenibacillus</taxon>
    </lineage>
</organism>
<feature type="domain" description="DNA methylase N-4/N-6" evidence="10">
    <location>
        <begin position="21"/>
        <end position="368"/>
    </location>
</feature>
<evidence type="ECO:0000256" key="9">
    <source>
        <dbReference type="SAM" id="MobiDB-lite"/>
    </source>
</evidence>
<feature type="compositionally biased region" description="Basic and acidic residues" evidence="9">
    <location>
        <begin position="264"/>
        <end position="277"/>
    </location>
</feature>
<keyword evidence="3 11" id="KW-0808">Transferase</keyword>
<dbReference type="Gene3D" id="3.40.50.150">
    <property type="entry name" value="Vaccinia Virus protein VP39"/>
    <property type="match status" value="1"/>
</dbReference>
<gene>
    <name evidence="11" type="ORF">BVG16_16440</name>
</gene>
<dbReference type="GO" id="GO:0008170">
    <property type="term" value="F:N-methyltransferase activity"/>
    <property type="evidence" value="ECO:0007669"/>
    <property type="project" value="InterPro"/>
</dbReference>
<evidence type="ECO:0000256" key="7">
    <source>
        <dbReference type="ARBA" id="ARBA00049120"/>
    </source>
</evidence>
<dbReference type="RefSeq" id="WP_078499775.1">
    <property type="nucleotide sequence ID" value="NZ_MSZX01000006.1"/>
</dbReference>
<evidence type="ECO:0000256" key="8">
    <source>
        <dbReference type="RuleBase" id="RU362026"/>
    </source>
</evidence>
<feature type="region of interest" description="Disordered" evidence="9">
    <location>
        <begin position="220"/>
        <end position="288"/>
    </location>
</feature>
<proteinExistence type="inferred from homology"/>
<dbReference type="InterPro" id="IPR029063">
    <property type="entry name" value="SAM-dependent_MTases_sf"/>
</dbReference>
<evidence type="ECO:0000256" key="2">
    <source>
        <dbReference type="ARBA" id="ARBA00022603"/>
    </source>
</evidence>
<dbReference type="EC" id="2.1.1.-" evidence="8"/>
<keyword evidence="6" id="KW-0238">DNA-binding</keyword>
<comment type="catalytic activity">
    <reaction evidence="7">
        <text>a 2'-deoxycytidine in DNA + S-adenosyl-L-methionine = an N(4)-methyl-2'-deoxycytidine in DNA + S-adenosyl-L-homocysteine + H(+)</text>
        <dbReference type="Rhea" id="RHEA:16857"/>
        <dbReference type="Rhea" id="RHEA-COMP:11369"/>
        <dbReference type="Rhea" id="RHEA-COMP:13674"/>
        <dbReference type="ChEBI" id="CHEBI:15378"/>
        <dbReference type="ChEBI" id="CHEBI:57856"/>
        <dbReference type="ChEBI" id="CHEBI:59789"/>
        <dbReference type="ChEBI" id="CHEBI:85452"/>
        <dbReference type="ChEBI" id="CHEBI:137933"/>
        <dbReference type="EC" id="2.1.1.113"/>
    </reaction>
</comment>
<feature type="region of interest" description="Disordered" evidence="9">
    <location>
        <begin position="108"/>
        <end position="131"/>
    </location>
</feature>
<dbReference type="STRING" id="1324314.BVG16_16440"/>
<dbReference type="GO" id="GO:0009307">
    <property type="term" value="P:DNA restriction-modification system"/>
    <property type="evidence" value="ECO:0007669"/>
    <property type="project" value="UniProtKB-KW"/>
</dbReference>
<dbReference type="Pfam" id="PF01555">
    <property type="entry name" value="N6_N4_Mtase"/>
    <property type="match status" value="1"/>
</dbReference>
<dbReference type="OrthoDB" id="9800801at2"/>
<evidence type="ECO:0000313" key="11">
    <source>
        <dbReference type="EMBL" id="OPA76758.1"/>
    </source>
</evidence>
<evidence type="ECO:0000256" key="4">
    <source>
        <dbReference type="ARBA" id="ARBA00022691"/>
    </source>
</evidence>
<comment type="caution">
    <text evidence="11">The sequence shown here is derived from an EMBL/GenBank/DDBJ whole genome shotgun (WGS) entry which is preliminary data.</text>
</comment>
<keyword evidence="12" id="KW-1185">Reference proteome</keyword>
<keyword evidence="5" id="KW-0680">Restriction system</keyword>
<name>A0A1T2XA95_9BACL</name>
<evidence type="ECO:0000256" key="1">
    <source>
        <dbReference type="ARBA" id="ARBA00010203"/>
    </source>
</evidence>
<dbReference type="InterPro" id="IPR001091">
    <property type="entry name" value="RM_Methyltransferase"/>
</dbReference>
<dbReference type="PRINTS" id="PR00508">
    <property type="entry name" value="S21N4MTFRASE"/>
</dbReference>
<dbReference type="GO" id="GO:0032259">
    <property type="term" value="P:methylation"/>
    <property type="evidence" value="ECO:0007669"/>
    <property type="project" value="UniProtKB-KW"/>
</dbReference>
<dbReference type="GO" id="GO:0003677">
    <property type="term" value="F:DNA binding"/>
    <property type="evidence" value="ECO:0007669"/>
    <property type="project" value="UniProtKB-KW"/>
</dbReference>
<evidence type="ECO:0000256" key="3">
    <source>
        <dbReference type="ARBA" id="ARBA00022679"/>
    </source>
</evidence>
<dbReference type="InterPro" id="IPR002941">
    <property type="entry name" value="DNA_methylase_N4/N6"/>
</dbReference>
<keyword evidence="2 11" id="KW-0489">Methyltransferase</keyword>
<evidence type="ECO:0000256" key="5">
    <source>
        <dbReference type="ARBA" id="ARBA00022747"/>
    </source>
</evidence>